<reference evidence="1 2" key="1">
    <citation type="submission" date="2016-10" db="EMBL/GenBank/DDBJ databases">
        <authorList>
            <person name="de Groot N.N."/>
        </authorList>
    </citation>
    <scope>NUCLEOTIDE SEQUENCE [LARGE SCALE GENOMIC DNA]</scope>
    <source>
        <strain evidence="1 2">DSM 18684</strain>
    </source>
</reference>
<proteinExistence type="predicted"/>
<dbReference type="AlphaFoldDB" id="A0A1I2ZH09"/>
<protein>
    <submittedName>
        <fullName evidence="1">Uncharacterized protein</fullName>
    </submittedName>
</protein>
<dbReference type="Proteomes" id="UP000199666">
    <property type="component" value="Unassembled WGS sequence"/>
</dbReference>
<name>A0A1I2ZH09_9SPHI</name>
<evidence type="ECO:0000313" key="1">
    <source>
        <dbReference type="EMBL" id="SFH36955.1"/>
    </source>
</evidence>
<gene>
    <name evidence="1" type="ORF">SAMN04489864_11014</name>
</gene>
<dbReference type="EMBL" id="FOPP01000010">
    <property type="protein sequence ID" value="SFH36955.1"/>
    <property type="molecule type" value="Genomic_DNA"/>
</dbReference>
<evidence type="ECO:0000313" key="2">
    <source>
        <dbReference type="Proteomes" id="UP000199666"/>
    </source>
</evidence>
<dbReference type="OrthoDB" id="7888960at2"/>
<sequence length="378" mass="43419">MHSYINGAIKEAIGKGKALMQKIPGARELGLYFSPLATTANREIEGFIAELNHIYSDEGYNNVINIRQKFVQYKRISGELSHIENVVIAAMSRKATDDDFVNKLVHEICQEINYPLPTPVASCLSQKYYNIYPSYNLICIPLLESEFLLHLADIYHELGHPLVSLDNPKVEGFQKNLGYFNVTVKKHFEDEISRRELNKAAPDDFDPIHVYKESWLANWSIEFFCDLFAAYTLGPAYLWSNLHMCTSMSWDVYRIPTFQKISHPPDDARMKAIMFGLELIGFTDEVAEVKEKWEEFKMIIGAKKDSEFNIAVPDKLLRSAAEFCLVATKEIKCDIATKDMTKSVSNLLNSAWVEFWKDPENFAPWEKSALNDFRTNLR</sequence>
<organism evidence="1 2">
    <name type="scientific">Pedobacter insulae</name>
    <dbReference type="NCBI Taxonomy" id="414048"/>
    <lineage>
        <taxon>Bacteria</taxon>
        <taxon>Pseudomonadati</taxon>
        <taxon>Bacteroidota</taxon>
        <taxon>Sphingobacteriia</taxon>
        <taxon>Sphingobacteriales</taxon>
        <taxon>Sphingobacteriaceae</taxon>
        <taxon>Pedobacter</taxon>
    </lineage>
</organism>
<dbReference type="RefSeq" id="WP_090996327.1">
    <property type="nucleotide sequence ID" value="NZ_FOPP01000010.1"/>
</dbReference>
<keyword evidence="2" id="KW-1185">Reference proteome</keyword>
<dbReference type="STRING" id="414048.SAMN04489864_11014"/>
<accession>A0A1I2ZH09</accession>